<gene>
    <name evidence="3" type="ORF">FYJ29_08220</name>
</gene>
<dbReference type="AlphaFoldDB" id="A0A6L5XEE9"/>
<dbReference type="Gene3D" id="2.60.450.10">
    <property type="entry name" value="Lipopolysaccharide (LPS) transport protein A like domain"/>
    <property type="match status" value="1"/>
</dbReference>
<evidence type="ECO:0000256" key="1">
    <source>
        <dbReference type="SAM" id="MobiDB-lite"/>
    </source>
</evidence>
<feature type="compositionally biased region" description="Basic residues" evidence="1">
    <location>
        <begin position="39"/>
        <end position="52"/>
    </location>
</feature>
<dbReference type="EMBL" id="VULT01000011">
    <property type="protein sequence ID" value="MSS17738.1"/>
    <property type="molecule type" value="Genomic_DNA"/>
</dbReference>
<dbReference type="Proteomes" id="UP000483362">
    <property type="component" value="Unassembled WGS sequence"/>
</dbReference>
<keyword evidence="4" id="KW-1185">Reference proteome</keyword>
<protein>
    <recommendedName>
        <fullName evidence="2">Organic solvent tolerance-like N-terminal domain-containing protein</fullName>
    </recommendedName>
</protein>
<dbReference type="Pfam" id="PF13100">
    <property type="entry name" value="OstA_2"/>
    <property type="match status" value="1"/>
</dbReference>
<comment type="caution">
    <text evidence="3">The sequence shown here is derived from an EMBL/GenBank/DDBJ whole genome shotgun (WGS) entry which is preliminary data.</text>
</comment>
<evidence type="ECO:0000313" key="4">
    <source>
        <dbReference type="Proteomes" id="UP000483362"/>
    </source>
</evidence>
<feature type="compositionally biased region" description="Low complexity" evidence="1">
    <location>
        <begin position="53"/>
        <end position="66"/>
    </location>
</feature>
<dbReference type="InterPro" id="IPR005653">
    <property type="entry name" value="OstA-like_N"/>
</dbReference>
<evidence type="ECO:0000259" key="2">
    <source>
        <dbReference type="Pfam" id="PF13100"/>
    </source>
</evidence>
<name>A0A6L5XEE9_9BACT</name>
<accession>A0A6L5XEE9</accession>
<reference evidence="3 4" key="1">
    <citation type="submission" date="2019-08" db="EMBL/GenBank/DDBJ databases">
        <title>In-depth cultivation of the pig gut microbiome towards novel bacterial diversity and tailored functional studies.</title>
        <authorList>
            <person name="Wylensek D."/>
            <person name="Hitch T.C.A."/>
            <person name="Clavel T."/>
        </authorList>
    </citation>
    <scope>NUCLEOTIDE SEQUENCE [LARGE SCALE GENOMIC DNA]</scope>
    <source>
        <strain evidence="3 4">Oil-RF-744-WCA-WT-10</strain>
    </source>
</reference>
<organism evidence="3 4">
    <name type="scientific">Sodaliphilus pleomorphus</name>
    <dbReference type="NCBI Taxonomy" id="2606626"/>
    <lineage>
        <taxon>Bacteria</taxon>
        <taxon>Pseudomonadati</taxon>
        <taxon>Bacteroidota</taxon>
        <taxon>Bacteroidia</taxon>
        <taxon>Bacteroidales</taxon>
        <taxon>Muribaculaceae</taxon>
        <taxon>Sodaliphilus</taxon>
    </lineage>
</organism>
<feature type="domain" description="Organic solvent tolerance-like N-terminal" evidence="2">
    <location>
        <begin position="211"/>
        <end position="288"/>
    </location>
</feature>
<feature type="region of interest" description="Disordered" evidence="1">
    <location>
        <begin position="19"/>
        <end position="66"/>
    </location>
</feature>
<sequence length="338" mass="38514">MEGGRRPAICAQLPRQLPQAHRLSRGRVLQPRLSERGRQQRARLRRERRRGPARPGQQDGDQPGRGVAAPLQLARHAHQGELPECDPECQLQRDVVLEKQDTLIAHAATRLSIAGRAHRHSLLAVAALAITAAGLLSSCNDDKTAVVKHDTDPERVPTMESHDVNTIISDSGRTRYRIVTKMWQIYSEASTPHWSFPNGVQADELDDKFRQVASLICDSAYYNMGSKVWSAVGNVRLTMRNGDKVLCDRMYYDENSRQVNCKDNVRITRTTGDKILTNQMYYETTQALTHSDSFIRIEGQGRVIEGEGYEYYDKQRHYKINHVQGIFPIDDRKFMPRR</sequence>
<proteinExistence type="predicted"/>
<evidence type="ECO:0000313" key="3">
    <source>
        <dbReference type="EMBL" id="MSS17738.1"/>
    </source>
</evidence>